<dbReference type="PANTHER" id="PTHR46696:SF6">
    <property type="entry name" value="P450, PUTATIVE (EUROFUNG)-RELATED"/>
    <property type="match status" value="1"/>
</dbReference>
<dbReference type="SUPFAM" id="SSF48264">
    <property type="entry name" value="Cytochrome P450"/>
    <property type="match status" value="1"/>
</dbReference>
<dbReference type="OrthoDB" id="3599725at2"/>
<dbReference type="Gene3D" id="1.10.630.10">
    <property type="entry name" value="Cytochrome P450"/>
    <property type="match status" value="1"/>
</dbReference>
<keyword evidence="5" id="KW-0408">Iron</keyword>
<dbReference type="Proteomes" id="UP000320513">
    <property type="component" value="Unassembled WGS sequence"/>
</dbReference>
<gene>
    <name evidence="7" type="ORF">FPZ47_07895</name>
</gene>
<dbReference type="AlphaFoldDB" id="A0A557XXB0"/>
<dbReference type="GO" id="GO:0016705">
    <property type="term" value="F:oxidoreductase activity, acting on paired donors, with incorporation or reduction of molecular oxygen"/>
    <property type="evidence" value="ECO:0007669"/>
    <property type="project" value="InterPro"/>
</dbReference>
<dbReference type="PANTHER" id="PTHR46696">
    <property type="entry name" value="P450, PUTATIVE (EUROFUNG)-RELATED"/>
    <property type="match status" value="1"/>
</dbReference>
<dbReference type="Pfam" id="PF00067">
    <property type="entry name" value="p450"/>
    <property type="match status" value="1"/>
</dbReference>
<dbReference type="InterPro" id="IPR001128">
    <property type="entry name" value="Cyt_P450"/>
</dbReference>
<keyword evidence="4" id="KW-0560">Oxidoreductase</keyword>
<keyword evidence="3" id="KW-0479">Metal-binding</keyword>
<dbReference type="InterPro" id="IPR002397">
    <property type="entry name" value="Cyt_P450_B"/>
</dbReference>
<evidence type="ECO:0000256" key="1">
    <source>
        <dbReference type="ARBA" id="ARBA00010617"/>
    </source>
</evidence>
<reference evidence="7 8" key="1">
    <citation type="submission" date="2019-07" db="EMBL/GenBank/DDBJ databases">
        <title>New Mycobacterium species.</title>
        <authorList>
            <person name="Tortoli E."/>
            <person name="Ghielmetti G."/>
            <person name="Friedel U."/>
            <person name="Trovato A."/>
        </authorList>
    </citation>
    <scope>NUCLEOTIDE SEQUENCE [LARGE SCALE GENOMIC DNA]</scope>
    <source>
        <strain evidence="7 8">16-83</strain>
    </source>
</reference>
<dbReference type="RefSeq" id="WP_144945539.1">
    <property type="nucleotide sequence ID" value="NZ_VMQU01000024.1"/>
</dbReference>
<evidence type="ECO:0000313" key="8">
    <source>
        <dbReference type="Proteomes" id="UP000320513"/>
    </source>
</evidence>
<name>A0A557XXB0_9MYCO</name>
<keyword evidence="2" id="KW-0349">Heme</keyword>
<evidence type="ECO:0000313" key="7">
    <source>
        <dbReference type="EMBL" id="TVS90743.1"/>
    </source>
</evidence>
<dbReference type="InterPro" id="IPR036396">
    <property type="entry name" value="Cyt_P450_sf"/>
</dbReference>
<accession>A0A557XXB0</accession>
<evidence type="ECO:0000256" key="3">
    <source>
        <dbReference type="ARBA" id="ARBA00022723"/>
    </source>
</evidence>
<keyword evidence="6" id="KW-0503">Monooxygenase</keyword>
<comment type="similarity">
    <text evidence="1">Belongs to the cytochrome P450 family.</text>
</comment>
<evidence type="ECO:0000256" key="5">
    <source>
        <dbReference type="ARBA" id="ARBA00023004"/>
    </source>
</evidence>
<dbReference type="GO" id="GO:0020037">
    <property type="term" value="F:heme binding"/>
    <property type="evidence" value="ECO:0007669"/>
    <property type="project" value="InterPro"/>
</dbReference>
<sequence length="423" mass="46959">MPIPDDVVNDLVDHFDHHAPGFAQEGVPQRVYAEMREHCPVKWSDAQGGFWVTSKYQDIVRVADDAATFSSALGNLVPHAPDALPEEERSALLESGKGSAPPVFYDPPLHGAYRRALNPLFTPKAVRTREDYIRSVTDERIDAFINLGSCEIVSAFCAPVPAIVVLDWLGLPTEGWKQWSDAVLSQFENPGQTGPDPSKIDLPAVLAEVQDRRANPRNDVLTALSQTEVEGALLNDLELLQIVAVVIFAGLDTTTNAVASSLVELQRHPDLRAELARTPIEDPLWGSAIEELLRYVCPVQGFRRTAREQAQVGDALVKPGERVFMLWASANFDEEIFDDPTQLDFRRNNNRHLSFGRGIHRCSGAHLARLEMMIMLQQLLHRLPDYVIDETALHLHRDVGLVYGFGSVPMRFNAPAVAAFHDA</sequence>
<dbReference type="EMBL" id="VMQU01000024">
    <property type="protein sequence ID" value="TVS90743.1"/>
    <property type="molecule type" value="Genomic_DNA"/>
</dbReference>
<comment type="caution">
    <text evidence="7">The sequence shown here is derived from an EMBL/GenBank/DDBJ whole genome shotgun (WGS) entry which is preliminary data.</text>
</comment>
<organism evidence="7 8">
    <name type="scientific">Mycobacterium helveticum</name>
    <dbReference type="NCBI Taxonomy" id="2592811"/>
    <lineage>
        <taxon>Bacteria</taxon>
        <taxon>Bacillati</taxon>
        <taxon>Actinomycetota</taxon>
        <taxon>Actinomycetes</taxon>
        <taxon>Mycobacteriales</taxon>
        <taxon>Mycobacteriaceae</taxon>
        <taxon>Mycobacterium</taxon>
    </lineage>
</organism>
<evidence type="ECO:0000256" key="4">
    <source>
        <dbReference type="ARBA" id="ARBA00023002"/>
    </source>
</evidence>
<dbReference type="GO" id="GO:0005506">
    <property type="term" value="F:iron ion binding"/>
    <property type="evidence" value="ECO:0007669"/>
    <property type="project" value="InterPro"/>
</dbReference>
<protein>
    <submittedName>
        <fullName evidence="7">Cytochrome P450</fullName>
    </submittedName>
</protein>
<dbReference type="PRINTS" id="PR00385">
    <property type="entry name" value="P450"/>
</dbReference>
<keyword evidence="8" id="KW-1185">Reference proteome</keyword>
<evidence type="ECO:0000256" key="2">
    <source>
        <dbReference type="ARBA" id="ARBA00022617"/>
    </source>
</evidence>
<dbReference type="PRINTS" id="PR00359">
    <property type="entry name" value="BP450"/>
</dbReference>
<dbReference type="GO" id="GO:0004497">
    <property type="term" value="F:monooxygenase activity"/>
    <property type="evidence" value="ECO:0007669"/>
    <property type="project" value="UniProtKB-KW"/>
</dbReference>
<evidence type="ECO:0000256" key="6">
    <source>
        <dbReference type="ARBA" id="ARBA00023033"/>
    </source>
</evidence>
<proteinExistence type="inferred from homology"/>